<reference evidence="1 2" key="1">
    <citation type="submission" date="2024-06" db="EMBL/GenBank/DDBJ databases">
        <title>The Natural Products Discovery Center: Release of the First 8490 Sequenced Strains for Exploring Actinobacteria Biosynthetic Diversity.</title>
        <authorList>
            <person name="Kalkreuter E."/>
            <person name="Kautsar S.A."/>
            <person name="Yang D."/>
            <person name="Bader C.D."/>
            <person name="Teijaro C.N."/>
            <person name="Fluegel L."/>
            <person name="Davis C.M."/>
            <person name="Simpson J.R."/>
            <person name="Lauterbach L."/>
            <person name="Steele A.D."/>
            <person name="Gui C."/>
            <person name="Meng S."/>
            <person name="Li G."/>
            <person name="Viehrig K."/>
            <person name="Ye F."/>
            <person name="Su P."/>
            <person name="Kiefer A.F."/>
            <person name="Nichols A."/>
            <person name="Cepeda A.J."/>
            <person name="Yan W."/>
            <person name="Fan B."/>
            <person name="Jiang Y."/>
            <person name="Adhikari A."/>
            <person name="Zheng C.-J."/>
            <person name="Schuster L."/>
            <person name="Cowan T.M."/>
            <person name="Smanski M.J."/>
            <person name="Chevrette M.G."/>
            <person name="De Carvalho L.P.S."/>
            <person name="Shen B."/>
        </authorList>
    </citation>
    <scope>NUCLEOTIDE SEQUENCE [LARGE SCALE GENOMIC DNA]</scope>
    <source>
        <strain evidence="1 2">NPDC000837</strain>
    </source>
</reference>
<dbReference type="Proteomes" id="UP001445472">
    <property type="component" value="Unassembled WGS sequence"/>
</dbReference>
<accession>A0ABV1UUP9</accession>
<organism evidence="1 2">
    <name type="scientific">Streptomyces xantholiticus</name>
    <dbReference type="NCBI Taxonomy" id="68285"/>
    <lineage>
        <taxon>Bacteria</taxon>
        <taxon>Bacillati</taxon>
        <taxon>Actinomycetota</taxon>
        <taxon>Actinomycetes</taxon>
        <taxon>Kitasatosporales</taxon>
        <taxon>Streptomycetaceae</taxon>
        <taxon>Streptomyces</taxon>
    </lineage>
</organism>
<dbReference type="RefSeq" id="WP_351976334.1">
    <property type="nucleotide sequence ID" value="NZ_JBEPBX010000010.1"/>
</dbReference>
<sequence length="47" mass="4966">MDGTVDNGTAWTVLADDPLTTAATDLPELPVLLTVLDGRPTRRDASL</sequence>
<comment type="caution">
    <text evidence="1">The sequence shown here is derived from an EMBL/GenBank/DDBJ whole genome shotgun (WGS) entry which is preliminary data.</text>
</comment>
<proteinExistence type="predicted"/>
<keyword evidence="2" id="KW-1185">Reference proteome</keyword>
<dbReference type="EMBL" id="JBEPBX010000010">
    <property type="protein sequence ID" value="MER6614509.1"/>
    <property type="molecule type" value="Genomic_DNA"/>
</dbReference>
<evidence type="ECO:0000313" key="2">
    <source>
        <dbReference type="Proteomes" id="UP001445472"/>
    </source>
</evidence>
<name>A0ABV1UUP9_9ACTN</name>
<evidence type="ECO:0000313" key="1">
    <source>
        <dbReference type="EMBL" id="MER6614509.1"/>
    </source>
</evidence>
<gene>
    <name evidence="1" type="ORF">ABT276_14260</name>
</gene>
<protein>
    <submittedName>
        <fullName evidence="1">Uncharacterized protein</fullName>
    </submittedName>
</protein>